<dbReference type="CDD" id="cd00160">
    <property type="entry name" value="RhoGEF"/>
    <property type="match status" value="1"/>
</dbReference>
<dbReference type="InterPro" id="IPR001849">
    <property type="entry name" value="PH_domain"/>
</dbReference>
<feature type="compositionally biased region" description="Low complexity" evidence="3">
    <location>
        <begin position="963"/>
        <end position="980"/>
    </location>
</feature>
<dbReference type="PANTHER" id="PTHR45845">
    <property type="entry name" value="RHO GUANINE NUCLEOTIDE EXCHANGE FACTOR-RELATED"/>
    <property type="match status" value="1"/>
</dbReference>
<proteinExistence type="predicted"/>
<dbReference type="InterPro" id="IPR001331">
    <property type="entry name" value="GDS_CDC24_CS"/>
</dbReference>
<feature type="region of interest" description="Disordered" evidence="3">
    <location>
        <begin position="945"/>
        <end position="980"/>
    </location>
</feature>
<dbReference type="PROSITE" id="PS50003">
    <property type="entry name" value="PH_DOMAIN"/>
    <property type="match status" value="1"/>
</dbReference>
<dbReference type="SMART" id="SM00325">
    <property type="entry name" value="RhoGEF"/>
    <property type="match status" value="1"/>
</dbReference>
<evidence type="ECO:0000256" key="1">
    <source>
        <dbReference type="ARBA" id="ARBA00022553"/>
    </source>
</evidence>
<evidence type="ECO:0000256" key="2">
    <source>
        <dbReference type="ARBA" id="ARBA00022658"/>
    </source>
</evidence>
<gene>
    <name evidence="4" type="ORF">APZ42_031952</name>
</gene>
<dbReference type="Proteomes" id="UP000076858">
    <property type="component" value="Unassembled WGS sequence"/>
</dbReference>
<dbReference type="InterPro" id="IPR011993">
    <property type="entry name" value="PH-like_dom_sf"/>
</dbReference>
<dbReference type="Gene3D" id="1.20.900.10">
    <property type="entry name" value="Dbl homology (DH) domain"/>
    <property type="match status" value="1"/>
</dbReference>
<evidence type="ECO:0000256" key="3">
    <source>
        <dbReference type="SAM" id="MobiDB-lite"/>
    </source>
</evidence>
<dbReference type="Pfam" id="PF22697">
    <property type="entry name" value="SOS1_NGEF_PH"/>
    <property type="match status" value="1"/>
</dbReference>
<dbReference type="InterPro" id="IPR052231">
    <property type="entry name" value="Rho_GEF_signaling-related"/>
</dbReference>
<organism evidence="4 5">
    <name type="scientific">Daphnia magna</name>
    <dbReference type="NCBI Taxonomy" id="35525"/>
    <lineage>
        <taxon>Eukaryota</taxon>
        <taxon>Metazoa</taxon>
        <taxon>Ecdysozoa</taxon>
        <taxon>Arthropoda</taxon>
        <taxon>Crustacea</taxon>
        <taxon>Branchiopoda</taxon>
        <taxon>Diplostraca</taxon>
        <taxon>Cladocera</taxon>
        <taxon>Anomopoda</taxon>
        <taxon>Daphniidae</taxon>
        <taxon>Daphnia</taxon>
    </lineage>
</organism>
<dbReference type="InterPro" id="IPR055251">
    <property type="entry name" value="SOS1_NGEF_PH"/>
</dbReference>
<dbReference type="SUPFAM" id="SSF50729">
    <property type="entry name" value="PH domain-like"/>
    <property type="match status" value="1"/>
</dbReference>
<feature type="region of interest" description="Disordered" evidence="3">
    <location>
        <begin position="363"/>
        <end position="405"/>
    </location>
</feature>
<dbReference type="AlphaFoldDB" id="A0A0N8AHZ0"/>
<comment type="caution">
    <text evidence="4">The sequence shown here is derived from an EMBL/GenBank/DDBJ whole genome shotgun (WGS) entry which is preliminary data.</text>
</comment>
<dbReference type="PANTHER" id="PTHR45845:SF3">
    <property type="entry name" value="PURATROPHIN-1-LIKE, ISOFORM A"/>
    <property type="match status" value="1"/>
</dbReference>
<dbReference type="InterPro" id="IPR035899">
    <property type="entry name" value="DBL_dom_sf"/>
</dbReference>
<feature type="compositionally biased region" description="Polar residues" evidence="3">
    <location>
        <begin position="419"/>
        <end position="428"/>
    </location>
</feature>
<dbReference type="GO" id="GO:0005085">
    <property type="term" value="F:guanyl-nucleotide exchange factor activity"/>
    <property type="evidence" value="ECO:0007669"/>
    <property type="project" value="UniProtKB-KW"/>
</dbReference>
<dbReference type="SUPFAM" id="SSF48065">
    <property type="entry name" value="DBL homology domain (DH-domain)"/>
    <property type="match status" value="1"/>
</dbReference>
<dbReference type="SMART" id="SM00233">
    <property type="entry name" value="PH"/>
    <property type="match status" value="1"/>
</dbReference>
<feature type="compositionally biased region" description="Polar residues" evidence="3">
    <location>
        <begin position="893"/>
        <end position="909"/>
    </location>
</feature>
<sequence>MSVARPSETGCRLVRIKRVPSSEFHHQHPLCVTRKNPQHQHYLPPITLRNSSAPSGVNRIWINQRHSDAWYSANRFAAVTESPPYHHQKQIVKGKELLEELQRDSGVTATPGSTLVPAESRDEQLAVAEDPVGSSAGRTISSSNTSILDLASSLQSQLSKFGHRLDDTRERLEDTSRCYELLDKAYEWGVEAMKLASKLKLDQQPCPPSVASHLLHQVDAFLSAADKISHSTALEDLNTLARKLDNPKLLDQCKLAQNRCQETMELLEFRRRVLTDYVKEDEAKRQDEQHQAQQRQDKDEVETNIYENVAELNAASSCEDKVDGLSNSKDYPIWKKNETGNQSVRAADDGNCVLLRVKKNSSPDALAKQQQQQPNSVLNGYPPLPLRGTTSYSSGTSLSSYSSSSTSWSSRMKLAMNRKLSTSGTETTLPVDDVSDGNKMMDKSGVTSTCSKTEEEEDHSEEVSVCQSPISVNSHLQCRASSIDLSLPIAEMQESGFTEDNIKSQKTLFLTMREMIQTERDYVRSLEYIIENYIPELSREDIPQALRGKRNVIFGNIEKIYGFHHHYFLRELEHCHNVPFLVGQCFLRHEQHFYLYALYNKNKPKSDALMAEYGTAFFRRKQTELGDKMDLASYLLKPVQRMGKYALLLKQLLKESGDKEPEYVDLLGAEQMVRFQLRHGNDLLAMDSLRDCDINVKEQGRLLRQGEFYCWQGRKKGLRHVFLFEELILFSKAKRDPERKNLDIYIYKHSMKTSDIGFTAKMGESSTRFEIWFRKRKPNETIVMEATNPDVKQTWVDDISRILWKQALRNRELRMTEMAEMGIGNKPCLDIRPSQDQINDRSISYAQLAKAPKFRHSVCGSILSDSRSSKRPHSIISVSSSASSASSGSGSVNDNRSSNSNGHQDSPSSTALVANLHNHRSKTNQSQCSAESGILADLSMSYDDPESGHCRIGRSDSSITTESVDSVTLSPSSPLTSPKSCPYPNMTPISLYVNNKLIPITPSPSHKNMPMTEM</sequence>
<dbReference type="Pfam" id="PF00621">
    <property type="entry name" value="RhoGEF"/>
    <property type="match status" value="1"/>
</dbReference>
<dbReference type="GO" id="GO:0035556">
    <property type="term" value="P:intracellular signal transduction"/>
    <property type="evidence" value="ECO:0007669"/>
    <property type="project" value="InterPro"/>
</dbReference>
<feature type="compositionally biased region" description="Polar residues" evidence="3">
    <location>
        <begin position="363"/>
        <end position="378"/>
    </location>
</feature>
<reference evidence="4 5" key="1">
    <citation type="submission" date="2016-03" db="EMBL/GenBank/DDBJ databases">
        <title>EvidentialGene: Evidence-directed Construction of Genes on Genomes.</title>
        <authorList>
            <person name="Gilbert D.G."/>
            <person name="Choi J.-H."/>
            <person name="Mockaitis K."/>
            <person name="Colbourne J."/>
            <person name="Pfrender M."/>
        </authorList>
    </citation>
    <scope>NUCLEOTIDE SEQUENCE [LARGE SCALE GENOMIC DNA]</scope>
    <source>
        <strain evidence="4 5">Xinb3</strain>
        <tissue evidence="4">Complete organism</tissue>
    </source>
</reference>
<dbReference type="PROSITE" id="PS50010">
    <property type="entry name" value="DH_2"/>
    <property type="match status" value="1"/>
</dbReference>
<dbReference type="Gene3D" id="2.30.29.30">
    <property type="entry name" value="Pleckstrin-homology domain (PH domain)/Phosphotyrosine-binding domain (PTB)"/>
    <property type="match status" value="1"/>
</dbReference>
<dbReference type="OrthoDB" id="6152532at2759"/>
<dbReference type="FunFam" id="2.30.29.30:FF:000078">
    <property type="entry name" value="Guanine nucleotide exchange factor DBS"/>
    <property type="match status" value="1"/>
</dbReference>
<feature type="compositionally biased region" description="Low complexity" evidence="3">
    <location>
        <begin position="388"/>
        <end position="405"/>
    </location>
</feature>
<dbReference type="EMBL" id="LRGB01003024">
    <property type="protein sequence ID" value="KZS04995.1"/>
    <property type="molecule type" value="Genomic_DNA"/>
</dbReference>
<dbReference type="STRING" id="35525.A0A0N8AHZ0"/>
<accession>A0A0N8AHZ0</accession>
<evidence type="ECO:0000313" key="5">
    <source>
        <dbReference type="Proteomes" id="UP000076858"/>
    </source>
</evidence>
<feature type="region of interest" description="Disordered" evidence="3">
    <location>
        <begin position="863"/>
        <end position="909"/>
    </location>
</feature>
<dbReference type="CDD" id="cd13242">
    <property type="entry name" value="PH_puratrophin-1"/>
    <property type="match status" value="1"/>
</dbReference>
<dbReference type="InterPro" id="IPR000219">
    <property type="entry name" value="DH_dom"/>
</dbReference>
<keyword evidence="5" id="KW-1185">Reference proteome</keyword>
<name>A0A0N8AHZ0_9CRUS</name>
<keyword evidence="1" id="KW-0597">Phosphoprotein</keyword>
<protein>
    <submittedName>
        <fullName evidence="4">Uncharacterized protein</fullName>
    </submittedName>
</protein>
<keyword evidence="2" id="KW-0344">Guanine-nucleotide releasing factor</keyword>
<dbReference type="PROSITE" id="PS00741">
    <property type="entry name" value="DH_1"/>
    <property type="match status" value="1"/>
</dbReference>
<feature type="compositionally biased region" description="Low complexity" evidence="3">
    <location>
        <begin position="874"/>
        <end position="892"/>
    </location>
</feature>
<feature type="region of interest" description="Disordered" evidence="3">
    <location>
        <begin position="419"/>
        <end position="464"/>
    </location>
</feature>
<evidence type="ECO:0000313" key="4">
    <source>
        <dbReference type="EMBL" id="KZS04995.1"/>
    </source>
</evidence>